<dbReference type="RefSeq" id="XP_007911821.1">
    <property type="nucleotide sequence ID" value="XM_007913630.1"/>
</dbReference>
<evidence type="ECO:0000313" key="5">
    <source>
        <dbReference type="EMBL" id="EOO03528.1"/>
    </source>
</evidence>
<dbReference type="Proteomes" id="UP000014074">
    <property type="component" value="Unassembled WGS sequence"/>
</dbReference>
<gene>
    <name evidence="5" type="ORF">UCRPA7_1042</name>
</gene>
<keyword evidence="3" id="KW-0677">Repeat</keyword>
<dbReference type="PANTHER" id="PTHR10971">
    <property type="entry name" value="MRNA EXPORT FACTOR AND BUB3"/>
    <property type="match status" value="1"/>
</dbReference>
<feature type="repeat" description="WD" evidence="4">
    <location>
        <begin position="118"/>
        <end position="161"/>
    </location>
</feature>
<dbReference type="SMART" id="SM00320">
    <property type="entry name" value="WD40"/>
    <property type="match status" value="5"/>
</dbReference>
<organism evidence="5 6">
    <name type="scientific">Phaeoacremonium minimum (strain UCR-PA7)</name>
    <name type="common">Esca disease fungus</name>
    <name type="synonym">Togninia minima</name>
    <dbReference type="NCBI Taxonomy" id="1286976"/>
    <lineage>
        <taxon>Eukaryota</taxon>
        <taxon>Fungi</taxon>
        <taxon>Dikarya</taxon>
        <taxon>Ascomycota</taxon>
        <taxon>Pezizomycotina</taxon>
        <taxon>Sordariomycetes</taxon>
        <taxon>Sordariomycetidae</taxon>
        <taxon>Togniniales</taxon>
        <taxon>Togniniaceae</taxon>
        <taxon>Phaeoacremonium</taxon>
    </lineage>
</organism>
<evidence type="ECO:0000256" key="4">
    <source>
        <dbReference type="PROSITE-ProRule" id="PRU00221"/>
    </source>
</evidence>
<sequence>MSGLFGTAASSAGAGANTVGDLKQDVQVANSPEDSISDLAFNPNQADQKDFLAVASWDKKVRIYEVLPNGQAEGRHAYDHDGPVFSCDYHKDGTKVVSASADKQAKVCDLNTGQTVQVAAHDQPIRCVRFFDASGTSMVVTGSWDKTVKYWDMRQSTAVATLQCQERVYTMDVRDNLLVVGTADRYMNVVNLKEPQKFYKTLQSPLKWQTRVASCFTDSKGFAIGSIEGRCAIQYVEDSDASSNFSFKCHRDPPQGTVTNVYAVNDISFHPVHGTFSTAGSDGTFHFWDKDAKHRLKGYPNVGGSITATTFNKNGAIFAYAVSYDWSKGFQGNNQQYPTKVMLHPVQPDECKPRPSVKKR</sequence>
<dbReference type="GO" id="GO:0016973">
    <property type="term" value="P:poly(A)+ mRNA export from nucleus"/>
    <property type="evidence" value="ECO:0007669"/>
    <property type="project" value="EnsemblFungi"/>
</dbReference>
<reference evidence="6" key="1">
    <citation type="journal article" date="2013" name="Genome Announc.">
        <title>Draft genome sequence of the ascomycete Phaeoacremonium aleophilum strain UCR-PA7, a causal agent of the esca disease complex in grapevines.</title>
        <authorList>
            <person name="Blanco-Ulate B."/>
            <person name="Rolshausen P."/>
            <person name="Cantu D."/>
        </authorList>
    </citation>
    <scope>NUCLEOTIDE SEQUENCE [LARGE SCALE GENOMIC DNA]</scope>
    <source>
        <strain evidence="6">UCR-PA7</strain>
    </source>
</reference>
<name>R8BVZ4_PHAM7</name>
<keyword evidence="6" id="KW-1185">Reference proteome</keyword>
<dbReference type="InterPro" id="IPR020472">
    <property type="entry name" value="WD40_PAC1"/>
</dbReference>
<dbReference type="PROSITE" id="PS50082">
    <property type="entry name" value="WD_REPEATS_2"/>
    <property type="match status" value="2"/>
</dbReference>
<evidence type="ECO:0000256" key="1">
    <source>
        <dbReference type="ARBA" id="ARBA00007830"/>
    </source>
</evidence>
<dbReference type="Pfam" id="PF00400">
    <property type="entry name" value="WD40"/>
    <property type="match status" value="4"/>
</dbReference>
<protein>
    <submittedName>
        <fullName evidence="5">Putative poly + rna export protein</fullName>
    </submittedName>
</protein>
<dbReference type="FunFam" id="2.130.10.10:FF:000190">
    <property type="entry name" value="Nuclear pore complex subunit"/>
    <property type="match status" value="1"/>
</dbReference>
<proteinExistence type="inferred from homology"/>
<evidence type="ECO:0000313" key="6">
    <source>
        <dbReference type="Proteomes" id="UP000014074"/>
    </source>
</evidence>
<dbReference type="InterPro" id="IPR036322">
    <property type="entry name" value="WD40_repeat_dom_sf"/>
</dbReference>
<dbReference type="GeneID" id="19321154"/>
<dbReference type="EMBL" id="KB932820">
    <property type="protein sequence ID" value="EOO03528.1"/>
    <property type="molecule type" value="Genomic_DNA"/>
</dbReference>
<dbReference type="InterPro" id="IPR001680">
    <property type="entry name" value="WD40_rpt"/>
</dbReference>
<dbReference type="GO" id="GO:0034399">
    <property type="term" value="C:nuclear periphery"/>
    <property type="evidence" value="ECO:0007669"/>
    <property type="project" value="EnsemblFungi"/>
</dbReference>
<dbReference type="SUPFAM" id="SSF50978">
    <property type="entry name" value="WD40 repeat-like"/>
    <property type="match status" value="1"/>
</dbReference>
<dbReference type="OrthoDB" id="256303at2759"/>
<evidence type="ECO:0000256" key="2">
    <source>
        <dbReference type="ARBA" id="ARBA00022574"/>
    </source>
</evidence>
<dbReference type="AlphaFoldDB" id="R8BVZ4"/>
<dbReference type="eggNOG" id="KOG0647">
    <property type="taxonomic scope" value="Eukaryota"/>
</dbReference>
<keyword evidence="2 4" id="KW-0853">WD repeat</keyword>
<dbReference type="GO" id="GO:0005829">
    <property type="term" value="C:cytosol"/>
    <property type="evidence" value="ECO:0007669"/>
    <property type="project" value="EnsemblFungi"/>
</dbReference>
<dbReference type="Gene3D" id="2.130.10.10">
    <property type="entry name" value="YVTN repeat-like/Quinoprotein amine dehydrogenase"/>
    <property type="match status" value="1"/>
</dbReference>
<dbReference type="PRINTS" id="PR00320">
    <property type="entry name" value="GPROTEINBRPT"/>
</dbReference>
<dbReference type="InterPro" id="IPR015943">
    <property type="entry name" value="WD40/YVTN_repeat-like_dom_sf"/>
</dbReference>
<dbReference type="PROSITE" id="PS50294">
    <property type="entry name" value="WD_REPEATS_REGION"/>
    <property type="match status" value="1"/>
</dbReference>
<accession>R8BVZ4</accession>
<dbReference type="HOGENOM" id="CLU_038526_1_0_1"/>
<feature type="repeat" description="WD" evidence="4">
    <location>
        <begin position="77"/>
        <end position="118"/>
    </location>
</feature>
<comment type="similarity">
    <text evidence="1">Belongs to the WD repeat rae1 family.</text>
</comment>
<dbReference type="KEGG" id="tmn:UCRPA7_1042"/>
<evidence type="ECO:0000256" key="3">
    <source>
        <dbReference type="ARBA" id="ARBA00022737"/>
    </source>
</evidence>